<feature type="non-terminal residue" evidence="3">
    <location>
        <position position="83"/>
    </location>
</feature>
<dbReference type="AlphaFoldDB" id="A0A0P9CHJ4"/>
<dbReference type="InterPro" id="IPR032812">
    <property type="entry name" value="SbsA_Ig"/>
</dbReference>
<evidence type="ECO:0000259" key="2">
    <source>
        <dbReference type="Pfam" id="PF13205"/>
    </source>
</evidence>
<evidence type="ECO:0000313" key="3">
    <source>
        <dbReference type="EMBL" id="KPV45222.1"/>
    </source>
</evidence>
<sequence length="83" mass="8970">MERLRSWFRWRTINIILAALVLLAGGLVLGPLAARGPQIVSISPANGATDANPQGGIQIVFSQWVRPDSVRAAVHFEPPLPFA</sequence>
<feature type="domain" description="SbsA Ig-like" evidence="2">
    <location>
        <begin position="35"/>
        <end position="76"/>
    </location>
</feature>
<reference evidence="3 4" key="1">
    <citation type="submission" date="2015-09" db="EMBL/GenBank/DDBJ databases">
        <title>Draft genome sequence of Kouleothrix aurantiaca JCM 19913.</title>
        <authorList>
            <person name="Hemp J."/>
        </authorList>
    </citation>
    <scope>NUCLEOTIDE SEQUENCE [LARGE SCALE GENOMIC DNA]</scope>
    <source>
        <strain evidence="3 4">COM-B</strain>
    </source>
</reference>
<proteinExistence type="predicted"/>
<gene>
    <name evidence="3" type="ORF">SE17_44100</name>
</gene>
<evidence type="ECO:0000256" key="1">
    <source>
        <dbReference type="ARBA" id="ARBA00022729"/>
    </source>
</evidence>
<dbReference type="Pfam" id="PF13205">
    <property type="entry name" value="Big_5"/>
    <property type="match status" value="1"/>
</dbReference>
<accession>A0A0P9CHJ4</accession>
<protein>
    <recommendedName>
        <fullName evidence="2">SbsA Ig-like domain-containing protein</fullName>
    </recommendedName>
</protein>
<comment type="caution">
    <text evidence="3">The sequence shown here is derived from an EMBL/GenBank/DDBJ whole genome shotgun (WGS) entry which is preliminary data.</text>
</comment>
<keyword evidence="4" id="KW-1185">Reference proteome</keyword>
<dbReference type="Proteomes" id="UP000050509">
    <property type="component" value="Unassembled WGS sequence"/>
</dbReference>
<dbReference type="EMBL" id="LJCR01003721">
    <property type="protein sequence ID" value="KPV45222.1"/>
    <property type="molecule type" value="Genomic_DNA"/>
</dbReference>
<organism evidence="3 4">
    <name type="scientific">Kouleothrix aurantiaca</name>
    <dbReference type="NCBI Taxonomy" id="186479"/>
    <lineage>
        <taxon>Bacteria</taxon>
        <taxon>Bacillati</taxon>
        <taxon>Chloroflexota</taxon>
        <taxon>Chloroflexia</taxon>
        <taxon>Chloroflexales</taxon>
        <taxon>Roseiflexineae</taxon>
        <taxon>Roseiflexaceae</taxon>
        <taxon>Kouleothrix</taxon>
    </lineage>
</organism>
<name>A0A0P9CHJ4_9CHLR</name>
<keyword evidence="1" id="KW-0732">Signal</keyword>
<evidence type="ECO:0000313" key="4">
    <source>
        <dbReference type="Proteomes" id="UP000050509"/>
    </source>
</evidence>